<protein>
    <submittedName>
        <fullName evidence="1">rRNA maturation protein Nop10</fullName>
    </submittedName>
</protein>
<dbReference type="Proteomes" id="UP000557217">
    <property type="component" value="Unassembled WGS sequence"/>
</dbReference>
<reference evidence="1 2" key="1">
    <citation type="submission" date="2020-08" db="EMBL/GenBank/DDBJ databases">
        <title>Genomic Encyclopedia of Type Strains, Phase IV (KMG-IV): sequencing the most valuable type-strain genomes for metagenomic binning, comparative biology and taxonomic classification.</title>
        <authorList>
            <person name="Goeker M."/>
        </authorList>
    </citation>
    <scope>NUCLEOTIDE SEQUENCE [LARGE SCALE GENOMIC DNA]</scope>
    <source>
        <strain evidence="1 2">DSM 10633</strain>
    </source>
</reference>
<keyword evidence="2" id="KW-1185">Reference proteome</keyword>
<proteinExistence type="predicted"/>
<gene>
    <name evidence="1" type="ORF">HNR36_000570</name>
</gene>
<comment type="caution">
    <text evidence="1">The sequence shown here is derived from an EMBL/GenBank/DDBJ whole genome shotgun (WGS) entry which is preliminary data.</text>
</comment>
<name>A0A840PIE0_URETH</name>
<evidence type="ECO:0000313" key="1">
    <source>
        <dbReference type="EMBL" id="MBB5148185.1"/>
    </source>
</evidence>
<dbReference type="EMBL" id="JACHGZ010000004">
    <property type="protein sequence ID" value="MBB5148185.1"/>
    <property type="molecule type" value="Genomic_DNA"/>
</dbReference>
<dbReference type="RefSeq" id="WP_168412028.1">
    <property type="nucleotide sequence ID" value="NZ_JAAXPW010000006.1"/>
</dbReference>
<evidence type="ECO:0000313" key="2">
    <source>
        <dbReference type="Proteomes" id="UP000557217"/>
    </source>
</evidence>
<accession>A0A840PIE0</accession>
<dbReference type="AlphaFoldDB" id="A0A840PIE0"/>
<organism evidence="1 2">
    <name type="scientific">Ureibacillus thermosphaericus</name>
    <dbReference type="NCBI Taxonomy" id="51173"/>
    <lineage>
        <taxon>Bacteria</taxon>
        <taxon>Bacillati</taxon>
        <taxon>Bacillota</taxon>
        <taxon>Bacilli</taxon>
        <taxon>Bacillales</taxon>
        <taxon>Caryophanaceae</taxon>
        <taxon>Ureibacillus</taxon>
    </lineage>
</organism>
<sequence>MQYTIKCEKCGRPGDIEKRTTTTNNYQQPTRTTTTYKKTCVACGGRVRALLD</sequence>